<dbReference type="Proteomes" id="UP000027778">
    <property type="component" value="Unassembled WGS sequence"/>
</dbReference>
<name>A0A073KJM6_9BACI</name>
<protein>
    <submittedName>
        <fullName evidence="2">Transposase</fullName>
    </submittedName>
</protein>
<evidence type="ECO:0000313" key="2">
    <source>
        <dbReference type="EMBL" id="KEK22523.1"/>
    </source>
</evidence>
<proteinExistence type="predicted"/>
<dbReference type="GO" id="GO:0006313">
    <property type="term" value="P:DNA transposition"/>
    <property type="evidence" value="ECO:0007669"/>
    <property type="project" value="InterPro"/>
</dbReference>
<dbReference type="STRING" id="574375.AZF08_09605"/>
<reference evidence="2 3" key="1">
    <citation type="submission" date="2014-06" db="EMBL/GenBank/DDBJ databases">
        <title>Draft genome sequence of Bacillus gaemokensis JCM 15801 (MCCC 1A00707).</title>
        <authorList>
            <person name="Lai Q."/>
            <person name="Liu Y."/>
            <person name="Shao Z."/>
        </authorList>
    </citation>
    <scope>NUCLEOTIDE SEQUENCE [LARGE SCALE GENOMIC DNA]</scope>
    <source>
        <strain evidence="2 3">JCM 15801</strain>
    </source>
</reference>
<keyword evidence="3" id="KW-1185">Reference proteome</keyword>
<dbReference type="EMBL" id="JOTM01000029">
    <property type="protein sequence ID" value="KEK22523.1"/>
    <property type="molecule type" value="Genomic_DNA"/>
</dbReference>
<gene>
    <name evidence="2" type="ORF">BAGA_17570</name>
</gene>
<evidence type="ECO:0000259" key="1">
    <source>
        <dbReference type="Pfam" id="PF01526"/>
    </source>
</evidence>
<dbReference type="Pfam" id="PF01526">
    <property type="entry name" value="DDE_Tnp_Tn3"/>
    <property type="match status" value="1"/>
</dbReference>
<feature type="domain" description="Tn3 transposase DDE" evidence="1">
    <location>
        <begin position="12"/>
        <end position="92"/>
    </location>
</feature>
<dbReference type="eggNOG" id="COG4644">
    <property type="taxonomic scope" value="Bacteria"/>
</dbReference>
<organism evidence="2 3">
    <name type="scientific">Bacillus gaemokensis</name>
    <dbReference type="NCBI Taxonomy" id="574375"/>
    <lineage>
        <taxon>Bacteria</taxon>
        <taxon>Bacillati</taxon>
        <taxon>Bacillota</taxon>
        <taxon>Bacilli</taxon>
        <taxon>Bacillales</taxon>
        <taxon>Bacillaceae</taxon>
        <taxon>Bacillus</taxon>
        <taxon>Bacillus cereus group</taxon>
    </lineage>
</organism>
<dbReference type="InterPro" id="IPR002513">
    <property type="entry name" value="Tn3_Tnp_DDE_dom"/>
</dbReference>
<accession>A0A073KJM6</accession>
<comment type="caution">
    <text evidence="2">The sequence shown here is derived from an EMBL/GenBank/DDBJ whole genome shotgun (WGS) entry which is preliminary data.</text>
</comment>
<evidence type="ECO:0000313" key="3">
    <source>
        <dbReference type="Proteomes" id="UP000027778"/>
    </source>
</evidence>
<dbReference type="AlphaFoldDB" id="A0A073KJM6"/>
<sequence>MSIPHIYVLTNNGFSKWLLFCGNGIITENDPIEQEKRIKYNDLITNSVIFQNVVDITMILWQLKKEGYRFSRQDLETLIPYMTRHIKRFGDYVIDLQKTPHPIEETIPL</sequence>
<dbReference type="GO" id="GO:0004803">
    <property type="term" value="F:transposase activity"/>
    <property type="evidence" value="ECO:0007669"/>
    <property type="project" value="InterPro"/>
</dbReference>